<protein>
    <submittedName>
        <fullName evidence="9">Uncharacterized protein</fullName>
    </submittedName>
</protein>
<comment type="caution">
    <text evidence="9">The sequence shown here is derived from an EMBL/GenBank/DDBJ whole genome shotgun (WGS) entry which is preliminary data.</text>
</comment>
<evidence type="ECO:0000256" key="1">
    <source>
        <dbReference type="ARBA" id="ARBA00004651"/>
    </source>
</evidence>
<evidence type="ECO:0000313" key="10">
    <source>
        <dbReference type="Proteomes" id="UP001230188"/>
    </source>
</evidence>
<proteinExistence type="predicted"/>
<dbReference type="InterPro" id="IPR044669">
    <property type="entry name" value="YneE/VCCN1/2-like"/>
</dbReference>
<keyword evidence="7 8" id="KW-0472">Membrane</keyword>
<organism evidence="9 10">
    <name type="scientific">Chrysophaeum taylorii</name>
    <dbReference type="NCBI Taxonomy" id="2483200"/>
    <lineage>
        <taxon>Eukaryota</taxon>
        <taxon>Sar</taxon>
        <taxon>Stramenopiles</taxon>
        <taxon>Ochrophyta</taxon>
        <taxon>Pelagophyceae</taxon>
        <taxon>Pelagomonadales</taxon>
        <taxon>Pelagomonadaceae</taxon>
        <taxon>Chrysophaeum</taxon>
    </lineage>
</organism>
<evidence type="ECO:0000256" key="3">
    <source>
        <dbReference type="ARBA" id="ARBA00022475"/>
    </source>
</evidence>
<reference evidence="9" key="1">
    <citation type="submission" date="2023-01" db="EMBL/GenBank/DDBJ databases">
        <title>Metagenome sequencing of chrysophaentin producing Chrysophaeum taylorii.</title>
        <authorList>
            <person name="Davison J."/>
            <person name="Bewley C."/>
        </authorList>
    </citation>
    <scope>NUCLEOTIDE SEQUENCE</scope>
    <source>
        <strain evidence="9">NIES-1699</strain>
    </source>
</reference>
<dbReference type="GO" id="GO:0005886">
    <property type="term" value="C:plasma membrane"/>
    <property type="evidence" value="ECO:0007669"/>
    <property type="project" value="UniProtKB-SubCell"/>
</dbReference>
<dbReference type="EMBL" id="JAQMWT010000330">
    <property type="protein sequence ID" value="KAJ8604434.1"/>
    <property type="molecule type" value="Genomic_DNA"/>
</dbReference>
<sequence>MANYELVRDEACLMESGRMRCRRYGSHEVLPTTIASLRADIKKFLATHTHDASKVYLVSKGSTYTRLWSHADWHAHLSVWRYARHIFLWPTSTIAWRIFPVCCIVVCWALAVKELAKSVRFRLELPFTCGLLFGQAITLLLTLRTNQSMARLQEARAVFNKVVVTGRELGSLVSCYLKHEGISVIIARYVCMVGWTLKHLVRGEADESNLKIMLRDLIPIGDVEFVETSVSMPLALVRRARMALSEAVDRGAVDRSSQRTIEIKLGLLGDLVGACEKILHSPSPPAYTRHTSRVLLVFLFIVPMGLADLNLPTHFLVLASAFITYLLVGIEEIGVELEEPFRWLPLQQLCSQLLEDVLDEFSDAPPLPLPAADVPTSGNIPKTAVQNQLEETMTFSS</sequence>
<evidence type="ECO:0000256" key="7">
    <source>
        <dbReference type="ARBA" id="ARBA00023136"/>
    </source>
</evidence>
<evidence type="ECO:0000256" key="8">
    <source>
        <dbReference type="SAM" id="Phobius"/>
    </source>
</evidence>
<keyword evidence="10" id="KW-1185">Reference proteome</keyword>
<gene>
    <name evidence="9" type="ORF">CTAYLR_000885</name>
</gene>
<dbReference type="Pfam" id="PF25539">
    <property type="entry name" value="Bestrophin_2"/>
    <property type="match status" value="1"/>
</dbReference>
<keyword evidence="4 8" id="KW-0812">Transmembrane</keyword>
<accession>A0AAD7UF62</accession>
<keyword evidence="5 8" id="KW-1133">Transmembrane helix</keyword>
<evidence type="ECO:0000313" key="9">
    <source>
        <dbReference type="EMBL" id="KAJ8604434.1"/>
    </source>
</evidence>
<dbReference type="GO" id="GO:0005254">
    <property type="term" value="F:chloride channel activity"/>
    <property type="evidence" value="ECO:0007669"/>
    <property type="project" value="InterPro"/>
</dbReference>
<dbReference type="PANTHER" id="PTHR33281:SF19">
    <property type="entry name" value="VOLTAGE-DEPENDENT ANION CHANNEL-FORMING PROTEIN YNEE"/>
    <property type="match status" value="1"/>
</dbReference>
<evidence type="ECO:0000256" key="4">
    <source>
        <dbReference type="ARBA" id="ARBA00022692"/>
    </source>
</evidence>
<feature type="transmembrane region" description="Helical" evidence="8">
    <location>
        <begin position="123"/>
        <end position="143"/>
    </location>
</feature>
<keyword evidence="3" id="KW-1003">Cell membrane</keyword>
<dbReference type="PANTHER" id="PTHR33281">
    <property type="entry name" value="UPF0187 PROTEIN YNEE"/>
    <property type="match status" value="1"/>
</dbReference>
<keyword evidence="6" id="KW-0406">Ion transport</keyword>
<name>A0AAD7UF62_9STRA</name>
<keyword evidence="2" id="KW-0813">Transport</keyword>
<evidence type="ECO:0000256" key="5">
    <source>
        <dbReference type="ARBA" id="ARBA00022989"/>
    </source>
</evidence>
<dbReference type="Proteomes" id="UP001230188">
    <property type="component" value="Unassembled WGS sequence"/>
</dbReference>
<comment type="subcellular location">
    <subcellularLocation>
        <location evidence="1">Cell membrane</location>
        <topology evidence="1">Multi-pass membrane protein</topology>
    </subcellularLocation>
</comment>
<evidence type="ECO:0000256" key="6">
    <source>
        <dbReference type="ARBA" id="ARBA00023065"/>
    </source>
</evidence>
<dbReference type="AlphaFoldDB" id="A0AAD7UF62"/>
<feature type="transmembrane region" description="Helical" evidence="8">
    <location>
        <begin position="290"/>
        <end position="307"/>
    </location>
</feature>
<evidence type="ECO:0000256" key="2">
    <source>
        <dbReference type="ARBA" id="ARBA00022448"/>
    </source>
</evidence>
<feature type="transmembrane region" description="Helical" evidence="8">
    <location>
        <begin position="86"/>
        <end position="111"/>
    </location>
</feature>